<dbReference type="AlphaFoldDB" id="A0A1A8TMG7"/>
<feature type="transmembrane region" description="Helical" evidence="1">
    <location>
        <begin position="7"/>
        <end position="29"/>
    </location>
</feature>
<gene>
    <name evidence="2" type="ORF">MSP8886_03309</name>
</gene>
<feature type="transmembrane region" description="Helical" evidence="1">
    <location>
        <begin position="49"/>
        <end position="68"/>
    </location>
</feature>
<evidence type="ECO:0000313" key="3">
    <source>
        <dbReference type="Proteomes" id="UP000092544"/>
    </source>
</evidence>
<keyword evidence="1" id="KW-0472">Membrane</keyword>
<keyword evidence="1" id="KW-0812">Transmembrane</keyword>
<organism evidence="2 3">
    <name type="scientific">Marinomonas spartinae</name>
    <dbReference type="NCBI Taxonomy" id="1792290"/>
    <lineage>
        <taxon>Bacteria</taxon>
        <taxon>Pseudomonadati</taxon>
        <taxon>Pseudomonadota</taxon>
        <taxon>Gammaproteobacteria</taxon>
        <taxon>Oceanospirillales</taxon>
        <taxon>Oceanospirillaceae</taxon>
        <taxon>Marinomonas</taxon>
    </lineage>
</organism>
<evidence type="ECO:0000313" key="2">
    <source>
        <dbReference type="EMBL" id="SBS35206.1"/>
    </source>
</evidence>
<keyword evidence="1" id="KW-1133">Transmembrane helix</keyword>
<dbReference type="Proteomes" id="UP000092544">
    <property type="component" value="Unassembled WGS sequence"/>
</dbReference>
<evidence type="ECO:0000256" key="1">
    <source>
        <dbReference type="SAM" id="Phobius"/>
    </source>
</evidence>
<sequence>MIRAKGLLVNTAIVIGGTVLNFLVFLEAYKRLAFPYINEEQRVDNAPYIFIYVLPSFLIVSIVFMILFKVMSTSRHKNC</sequence>
<proteinExistence type="predicted"/>
<keyword evidence="3" id="KW-1185">Reference proteome</keyword>
<dbReference type="EMBL" id="FLOB01000009">
    <property type="protein sequence ID" value="SBS35206.1"/>
    <property type="molecule type" value="Genomic_DNA"/>
</dbReference>
<name>A0A1A8TMG7_9GAMM</name>
<reference evidence="2 3" key="1">
    <citation type="submission" date="2016-06" db="EMBL/GenBank/DDBJ databases">
        <authorList>
            <person name="Kjaerup R.B."/>
            <person name="Dalgaard T.S."/>
            <person name="Juul-Madsen H.R."/>
        </authorList>
    </citation>
    <scope>NUCLEOTIDE SEQUENCE [LARGE SCALE GENOMIC DNA]</scope>
    <source>
        <strain evidence="2 3">CECT 8886</strain>
    </source>
</reference>
<protein>
    <submittedName>
        <fullName evidence="2">Uncharacterized protein</fullName>
    </submittedName>
</protein>
<dbReference type="STRING" id="1792290.MSP8886_03309"/>
<accession>A0A1A8TMG7</accession>